<sequence length="179" mass="20201">MAIVPDTKNWTWVLERPCPDCGFDPSRIAFRDSPDLIRANSAQWPPALAASDPHRRPDDSTWSPLEYAAHVRDVFIKFDERLEAMLSQDNPAFENWDQDATAVAERYNDQDPAAVSHELTAGAARLADAFANVPDEALSRRGRRSDGSEFTVDSLALYFIHDPIHHLYDVTGTRFNSSW</sequence>
<dbReference type="EMBL" id="PEBD01000008">
    <property type="protein sequence ID" value="PHV66486.1"/>
    <property type="molecule type" value="Genomic_DNA"/>
</dbReference>
<keyword evidence="2" id="KW-0489">Methyltransferase</keyword>
<proteinExistence type="predicted"/>
<comment type="caution">
    <text evidence="2">The sequence shown here is derived from an EMBL/GenBank/DDBJ whole genome shotgun (WGS) entry which is preliminary data.</text>
</comment>
<dbReference type="Gene3D" id="1.20.120.450">
    <property type="entry name" value="dinb family like domain"/>
    <property type="match status" value="1"/>
</dbReference>
<dbReference type="InterPro" id="IPR024775">
    <property type="entry name" value="DinB-like"/>
</dbReference>
<dbReference type="AlphaFoldDB" id="A0A2G3PL54"/>
<keyword evidence="2" id="KW-0808">Transferase</keyword>
<dbReference type="GO" id="GO:0032259">
    <property type="term" value="P:methylation"/>
    <property type="evidence" value="ECO:0007669"/>
    <property type="project" value="UniProtKB-KW"/>
</dbReference>
<evidence type="ECO:0000313" key="3">
    <source>
        <dbReference type="Proteomes" id="UP000225108"/>
    </source>
</evidence>
<dbReference type="GO" id="GO:0008168">
    <property type="term" value="F:methyltransferase activity"/>
    <property type="evidence" value="ECO:0007669"/>
    <property type="project" value="UniProtKB-KW"/>
</dbReference>
<dbReference type="InterPro" id="IPR034660">
    <property type="entry name" value="DinB/YfiT-like"/>
</dbReference>
<gene>
    <name evidence="2" type="ORF">CSW57_09160</name>
</gene>
<dbReference type="SUPFAM" id="SSF109854">
    <property type="entry name" value="DinB/YfiT-like putative metalloenzymes"/>
    <property type="match status" value="1"/>
</dbReference>
<dbReference type="Proteomes" id="UP000225108">
    <property type="component" value="Unassembled WGS sequence"/>
</dbReference>
<feature type="domain" description="DinB-like" evidence="1">
    <location>
        <begin position="48"/>
        <end position="167"/>
    </location>
</feature>
<evidence type="ECO:0000313" key="2">
    <source>
        <dbReference type="EMBL" id="PHV66486.1"/>
    </source>
</evidence>
<dbReference type="Pfam" id="PF12867">
    <property type="entry name" value="DinB_2"/>
    <property type="match status" value="1"/>
</dbReference>
<evidence type="ECO:0000259" key="1">
    <source>
        <dbReference type="Pfam" id="PF12867"/>
    </source>
</evidence>
<accession>A0A2G3PL54</accession>
<organism evidence="2 3">
    <name type="scientific">Williamsia marianensis</name>
    <dbReference type="NCBI Taxonomy" id="85044"/>
    <lineage>
        <taxon>Bacteria</taxon>
        <taxon>Bacillati</taxon>
        <taxon>Actinomycetota</taxon>
        <taxon>Actinomycetes</taxon>
        <taxon>Mycobacteriales</taxon>
        <taxon>Nocardiaceae</taxon>
        <taxon>Williamsia</taxon>
    </lineage>
</organism>
<protein>
    <submittedName>
        <fullName evidence="2">Methyltransferase type 12</fullName>
    </submittedName>
</protein>
<dbReference type="RefSeq" id="WP_099382528.1">
    <property type="nucleotide sequence ID" value="NZ_PEBD01000008.1"/>
</dbReference>
<name>A0A2G3PL54_WILMA</name>
<reference evidence="2 3" key="1">
    <citation type="submission" date="2017-10" db="EMBL/GenBank/DDBJ databases">
        <title>The draft genome sequence of Williamsia sp. BULT 1.1 isolated from the semi-arid grassland soils from South Africa.</title>
        <authorList>
            <person name="Kabwe M.H."/>
            <person name="Govender N."/>
            <person name="Mutseka Lunga P."/>
            <person name="Vikram S."/>
            <person name="Makhalanyane T.P."/>
        </authorList>
    </citation>
    <scope>NUCLEOTIDE SEQUENCE [LARGE SCALE GENOMIC DNA]</scope>
    <source>
        <strain evidence="2 3">BULT 1.1</strain>
    </source>
</reference>